<comment type="caution">
    <text evidence="1">The sequence shown here is derived from an EMBL/GenBank/DDBJ whole genome shotgun (WGS) entry which is preliminary data.</text>
</comment>
<gene>
    <name evidence="1" type="ORF">KTT_22350</name>
</gene>
<dbReference type="AlphaFoldDB" id="A0A401ZZX4"/>
<keyword evidence="2" id="KW-1185">Reference proteome</keyword>
<dbReference type="EMBL" id="BIFR01000001">
    <property type="protein sequence ID" value="GCE12376.1"/>
    <property type="molecule type" value="Genomic_DNA"/>
</dbReference>
<evidence type="ECO:0000313" key="2">
    <source>
        <dbReference type="Proteomes" id="UP000287352"/>
    </source>
</evidence>
<dbReference type="OrthoDB" id="4168016at2"/>
<evidence type="ECO:0000313" key="1">
    <source>
        <dbReference type="EMBL" id="GCE12376.1"/>
    </source>
</evidence>
<reference evidence="2" key="1">
    <citation type="submission" date="2018-12" db="EMBL/GenBank/DDBJ databases">
        <title>Tengunoibacter tsumagoiensis gen. nov., sp. nov., Dictyobacter kobayashii sp. nov., D. alpinus sp. nov., and D. joshuensis sp. nov. and description of Dictyobacteraceae fam. nov. within the order Ktedonobacterales isolated from Tengu-no-mugimeshi.</title>
        <authorList>
            <person name="Wang C.M."/>
            <person name="Zheng Y."/>
            <person name="Sakai Y."/>
            <person name="Toyoda A."/>
            <person name="Minakuchi Y."/>
            <person name="Abe K."/>
            <person name="Yokota A."/>
            <person name="Yabe S."/>
        </authorList>
    </citation>
    <scope>NUCLEOTIDE SEQUENCE [LARGE SCALE GENOMIC DNA]</scope>
    <source>
        <strain evidence="2">Uno3</strain>
    </source>
</reference>
<dbReference type="Proteomes" id="UP000287352">
    <property type="component" value="Unassembled WGS sequence"/>
</dbReference>
<dbReference type="RefSeq" id="WP_126580006.1">
    <property type="nucleotide sequence ID" value="NZ_BIFR01000001.1"/>
</dbReference>
<proteinExistence type="predicted"/>
<protein>
    <submittedName>
        <fullName evidence="1">Uncharacterized protein</fullName>
    </submittedName>
</protein>
<name>A0A401ZZX4_9CHLR</name>
<sequence length="182" mass="20620">MNSYIPLDLKAFLNNRGCTLLSENHLGALSLMGASFPAEEFPFDKPLTFYDIPFELKQAETGDNIECTEQIISFAPCMMKGLHILGTSSNTDLFDDILFFHKGVVVHRSKLYLSSFSSLVPAFSDRLALTLSYLHTRTGRYDHIKPKLWYYSLKFPSPQTVESFQFADNPSMHVFAMTIETA</sequence>
<accession>A0A401ZZX4</accession>
<organism evidence="1 2">
    <name type="scientific">Tengunoibacter tsumagoiensis</name>
    <dbReference type="NCBI Taxonomy" id="2014871"/>
    <lineage>
        <taxon>Bacteria</taxon>
        <taxon>Bacillati</taxon>
        <taxon>Chloroflexota</taxon>
        <taxon>Ktedonobacteria</taxon>
        <taxon>Ktedonobacterales</taxon>
        <taxon>Dictyobacteraceae</taxon>
        <taxon>Tengunoibacter</taxon>
    </lineage>
</organism>